<reference evidence="1 2" key="1">
    <citation type="submission" date="2019-06" db="EMBL/GenBank/DDBJ databases">
        <title>Sorghum-associated microbial communities from plants grown in Nebraska, USA.</title>
        <authorList>
            <person name="Schachtman D."/>
        </authorList>
    </citation>
    <scope>NUCLEOTIDE SEQUENCE [LARGE SCALE GENOMIC DNA]</scope>
    <source>
        <strain evidence="1 2">1225</strain>
    </source>
</reference>
<dbReference type="AlphaFoldDB" id="A0A561R2T7"/>
<dbReference type="Proteomes" id="UP000320653">
    <property type="component" value="Unassembled WGS sequence"/>
</dbReference>
<evidence type="ECO:0000313" key="1">
    <source>
        <dbReference type="EMBL" id="TWF56934.1"/>
    </source>
</evidence>
<proteinExistence type="predicted"/>
<dbReference type="RefSeq" id="WP_145635008.1">
    <property type="nucleotide sequence ID" value="NZ_VIWP01000002.1"/>
</dbReference>
<name>A0A561R2T7_9HYPH</name>
<comment type="caution">
    <text evidence="1">The sequence shown here is derived from an EMBL/GenBank/DDBJ whole genome shotgun (WGS) entry which is preliminary data.</text>
</comment>
<keyword evidence="2" id="KW-1185">Reference proteome</keyword>
<accession>A0A561R2T7</accession>
<protein>
    <submittedName>
        <fullName evidence="1">Uncharacterized protein</fullName>
    </submittedName>
</protein>
<evidence type="ECO:0000313" key="2">
    <source>
        <dbReference type="Proteomes" id="UP000320653"/>
    </source>
</evidence>
<gene>
    <name evidence="1" type="ORF">FHW37_102574</name>
</gene>
<organism evidence="1 2">
    <name type="scientific">Neorhizobium alkalisoli</name>
    <dbReference type="NCBI Taxonomy" id="528178"/>
    <lineage>
        <taxon>Bacteria</taxon>
        <taxon>Pseudomonadati</taxon>
        <taxon>Pseudomonadota</taxon>
        <taxon>Alphaproteobacteria</taxon>
        <taxon>Hyphomicrobiales</taxon>
        <taxon>Rhizobiaceae</taxon>
        <taxon>Rhizobium/Agrobacterium group</taxon>
        <taxon>Neorhizobium</taxon>
    </lineage>
</organism>
<dbReference type="EMBL" id="VIWP01000002">
    <property type="protein sequence ID" value="TWF56934.1"/>
    <property type="molecule type" value="Genomic_DNA"/>
</dbReference>
<sequence length="163" mass="18364">MSLNDTNALSAGKTAILGVADWIRRLESDPDISVWQVWLGVREPLTRTFYYRLSSARQKHYAYLPGAPMQVCKGSEFTSRFERALECPAFINLVNLTFDFPPAADIGDHTDLDDRWIVSYHSSFTDTRLSGNEQFQKSTRFFVGLKGHAAALESDAARLTARL</sequence>